<organism evidence="2 3">
    <name type="scientific">Portunus trituberculatus</name>
    <name type="common">Swimming crab</name>
    <name type="synonym">Neptunus trituberculatus</name>
    <dbReference type="NCBI Taxonomy" id="210409"/>
    <lineage>
        <taxon>Eukaryota</taxon>
        <taxon>Metazoa</taxon>
        <taxon>Ecdysozoa</taxon>
        <taxon>Arthropoda</taxon>
        <taxon>Crustacea</taxon>
        <taxon>Multicrustacea</taxon>
        <taxon>Malacostraca</taxon>
        <taxon>Eumalacostraca</taxon>
        <taxon>Eucarida</taxon>
        <taxon>Decapoda</taxon>
        <taxon>Pleocyemata</taxon>
        <taxon>Brachyura</taxon>
        <taxon>Eubrachyura</taxon>
        <taxon>Portunoidea</taxon>
        <taxon>Portunidae</taxon>
        <taxon>Portuninae</taxon>
        <taxon>Portunus</taxon>
    </lineage>
</organism>
<dbReference type="AlphaFoldDB" id="A0A5B7IH48"/>
<feature type="compositionally biased region" description="Basic residues" evidence="1">
    <location>
        <begin position="1"/>
        <end position="24"/>
    </location>
</feature>
<proteinExistence type="predicted"/>
<gene>
    <name evidence="2" type="ORF">E2C01_075473</name>
</gene>
<dbReference type="Proteomes" id="UP000324222">
    <property type="component" value="Unassembled WGS sequence"/>
</dbReference>
<evidence type="ECO:0000256" key="1">
    <source>
        <dbReference type="SAM" id="MobiDB-lite"/>
    </source>
</evidence>
<name>A0A5B7IH48_PORTR</name>
<accession>A0A5B7IH48</accession>
<reference evidence="2 3" key="1">
    <citation type="submission" date="2019-05" db="EMBL/GenBank/DDBJ databases">
        <title>Another draft genome of Portunus trituberculatus and its Hox gene families provides insights of decapod evolution.</title>
        <authorList>
            <person name="Jeong J.-H."/>
            <person name="Song I."/>
            <person name="Kim S."/>
            <person name="Choi T."/>
            <person name="Kim D."/>
            <person name="Ryu S."/>
            <person name="Kim W."/>
        </authorList>
    </citation>
    <scope>NUCLEOTIDE SEQUENCE [LARGE SCALE GENOMIC DNA]</scope>
    <source>
        <tissue evidence="2">Muscle</tissue>
    </source>
</reference>
<feature type="compositionally biased region" description="Gly residues" evidence="1">
    <location>
        <begin position="49"/>
        <end position="66"/>
    </location>
</feature>
<comment type="caution">
    <text evidence="2">The sequence shown here is derived from an EMBL/GenBank/DDBJ whole genome shotgun (WGS) entry which is preliminary data.</text>
</comment>
<evidence type="ECO:0000313" key="2">
    <source>
        <dbReference type="EMBL" id="MPC80877.1"/>
    </source>
</evidence>
<evidence type="ECO:0000313" key="3">
    <source>
        <dbReference type="Proteomes" id="UP000324222"/>
    </source>
</evidence>
<sequence length="66" mass="6765">MEKKRGFGRVGKKKTGKGYKKAKKKENGYKLPRSLGRDQGDRVGLLSHVGGGCGGGGGGGGDVSES</sequence>
<protein>
    <submittedName>
        <fullName evidence="2">Uncharacterized protein</fullName>
    </submittedName>
</protein>
<feature type="region of interest" description="Disordered" evidence="1">
    <location>
        <begin position="1"/>
        <end position="66"/>
    </location>
</feature>
<keyword evidence="3" id="KW-1185">Reference proteome</keyword>
<dbReference type="EMBL" id="VSRR010055280">
    <property type="protein sequence ID" value="MPC80877.1"/>
    <property type="molecule type" value="Genomic_DNA"/>
</dbReference>